<sequence length="1040" mass="116698">MAFCDLSVFTTELSCATGNARLRSRQATLFTLKGRVHRTASDLRRTHKISRLVSMNVSETLTSTKAVQNLEPLGTKESVLDAAVSAKKVQAPGTAALYFAYGSNMCPRVLGPDTDLLYLLRRISSSSWETGEPAVLEGFSLEFSCPGVEALGEPAFANIVPAVEANSGAPREQYDTEVHGVLFRLTQAELDRILLSEGVGLGRQRVVNVTVRTYRNVLYENVKTVAYVSWEIRNPQKPSSRYLELILEGANYFHLDIRYVRTLLRKASGEYTSAALPATNNIQSDMVKMLQDIQVPQQIVAFYQEMHHLKGTVRFIMPPMLDESSRATRPLLLFFPGLDGTGISIATQLRMFQSKYDVRILVIPRDNRMPLDELGNTILDCLECLWKQKTEVLMSKEVSHEPQVAPDVLAESMGCLLWFECVRAFRRRANLKCGAVDPCESPTRALARHVMLVNPATSFSKSALAPVWENISALPDPVYHVAPYIFSPILIDLLQLLAEPSMAFQSLQRMGVLREILPKETLRHRVRLIRDFRYAADDFAAAAEYGAEQYTIAVAANDALLPSLAESESLLGKLTLPFLEIQKTGVRRMSSLPATVVRYVATQGGHALLQSGSFDAYQQLMVKAERAHDRIRRGLLERIPKAAKDSHTRSSPSQHTTDVTDKTMGSGFVTETLDNDQTLVARSPTNGQLDRYAIRQRTGSSVRDSTTGSRFFPRNKFALGETRWQLQRQRRLLSPIFLDFDKVPLSSSTRPVLFVGNHTRLGLIDLPFLIDQVWKSRGVFVRGLAHPIIFAMQQRGQSQWESAGDRQRTRARDFATNLAALGAVSVSPRTVYSLLRNGDSLLLFPGGAREAYKRRGENNQIFWPKDEEFVRLCARLDAVIVPFASFGPDDSFDVVADGEELLNVPFLGGFIRNQFERMGVRADIVRAWRSPLSEQPSDAAIADLLIPLLRPRPPLRLYFQFFDPVYPDASLVRDRQRAQSIYEDIRSTVANGLRHLECIAKRQDAYLHFHQRFLYESLHQGAQAPTLTPWSTVDAHLLLD</sequence>
<organism evidence="5 6">
    <name type="scientific">Cyanidioschyzon merolae (strain NIES-3377 / 10D)</name>
    <name type="common">Unicellular red alga</name>
    <dbReference type="NCBI Taxonomy" id="280699"/>
    <lineage>
        <taxon>Eukaryota</taxon>
        <taxon>Rhodophyta</taxon>
        <taxon>Bangiophyceae</taxon>
        <taxon>Cyanidiales</taxon>
        <taxon>Cyanidiaceae</taxon>
        <taxon>Cyanidioschyzon</taxon>
    </lineage>
</organism>
<evidence type="ECO:0000313" key="5">
    <source>
        <dbReference type="EMBL" id="BAM78883.1"/>
    </source>
</evidence>
<evidence type="ECO:0000256" key="2">
    <source>
        <dbReference type="ARBA" id="ARBA00022679"/>
    </source>
</evidence>
<dbReference type="STRING" id="280699.M1VEG5"/>
<evidence type="ECO:0000256" key="4">
    <source>
        <dbReference type="SAM" id="MobiDB-lite"/>
    </source>
</evidence>
<evidence type="ECO:0000256" key="1">
    <source>
        <dbReference type="ARBA" id="ARBA00005420"/>
    </source>
</evidence>
<dbReference type="PANTHER" id="PTHR22753">
    <property type="entry name" value="TRANSMEMBRANE PROTEIN 68"/>
    <property type="match status" value="1"/>
</dbReference>
<protein>
    <recommendedName>
        <fullName evidence="7">Gamma-glutamylcyclotransferase</fullName>
    </recommendedName>
</protein>
<keyword evidence="6" id="KW-1185">Reference proteome</keyword>
<dbReference type="Gramene" id="CMB069CT">
    <property type="protein sequence ID" value="CMB069CT"/>
    <property type="gene ID" value="CMB069C"/>
</dbReference>
<evidence type="ECO:0000313" key="6">
    <source>
        <dbReference type="Proteomes" id="UP000007014"/>
    </source>
</evidence>
<accession>M1VEG5</accession>
<dbReference type="InterPro" id="IPR007130">
    <property type="entry name" value="DAGAT"/>
</dbReference>
<dbReference type="eggNOG" id="ENOG502QQUD">
    <property type="taxonomic scope" value="Eukaryota"/>
</dbReference>
<dbReference type="Gene3D" id="3.10.490.10">
    <property type="entry name" value="Gamma-glutamyl cyclotransferase-like"/>
    <property type="match status" value="1"/>
</dbReference>
<dbReference type="EMBL" id="AP006484">
    <property type="protein sequence ID" value="BAM78883.1"/>
    <property type="molecule type" value="Genomic_DNA"/>
</dbReference>
<gene>
    <name evidence="5" type="ORF">CYME_CMB069C</name>
</gene>
<dbReference type="KEGG" id="cme:CYME_CMB069C"/>
<dbReference type="InterPro" id="IPR013024">
    <property type="entry name" value="GGCT-like"/>
</dbReference>
<evidence type="ECO:0000256" key="3">
    <source>
        <dbReference type="ARBA" id="ARBA00023315"/>
    </source>
</evidence>
<dbReference type="OMA" id="VHPMMFT"/>
<evidence type="ECO:0008006" key="7">
    <source>
        <dbReference type="Google" id="ProtNLM"/>
    </source>
</evidence>
<reference evidence="5 6" key="2">
    <citation type="journal article" date="2007" name="BMC Biol.">
        <title>A 100%-complete sequence reveals unusually simple genomic features in the hot-spring red alga Cyanidioschyzon merolae.</title>
        <authorList>
            <person name="Nozaki H."/>
            <person name="Takano H."/>
            <person name="Misumi O."/>
            <person name="Terasawa K."/>
            <person name="Matsuzaki M."/>
            <person name="Maruyama S."/>
            <person name="Nishida K."/>
            <person name="Yagisawa F."/>
            <person name="Yoshida Y."/>
            <person name="Fujiwara T."/>
            <person name="Takio S."/>
            <person name="Tamura K."/>
            <person name="Chung S.J."/>
            <person name="Nakamura S."/>
            <person name="Kuroiwa H."/>
            <person name="Tanaka K."/>
            <person name="Sato N."/>
            <person name="Kuroiwa T."/>
        </authorList>
    </citation>
    <scope>NUCLEOTIDE SEQUENCE [LARGE SCALE GENOMIC DNA]</scope>
    <source>
        <strain evidence="5 6">10D</strain>
    </source>
</reference>
<dbReference type="HOGENOM" id="CLU_292781_0_0_1"/>
<dbReference type="CDD" id="cd06661">
    <property type="entry name" value="GGCT_like"/>
    <property type="match status" value="1"/>
</dbReference>
<dbReference type="Pfam" id="PF03982">
    <property type="entry name" value="DAGAT"/>
    <property type="match status" value="1"/>
</dbReference>
<dbReference type="OrthoDB" id="44277at2759"/>
<dbReference type="Pfam" id="PF13772">
    <property type="entry name" value="AIG2_2"/>
    <property type="match status" value="1"/>
</dbReference>
<dbReference type="Proteomes" id="UP000007014">
    <property type="component" value="Chromosome 2"/>
</dbReference>
<dbReference type="AlphaFoldDB" id="M1VEG5"/>
<dbReference type="PANTHER" id="PTHR22753:SF14">
    <property type="entry name" value="MONOACYLGLYCEROL_DIACYLGLYCEROL O-ACYLTRANSFERASE"/>
    <property type="match status" value="1"/>
</dbReference>
<name>M1VEG5_CYAM1</name>
<dbReference type="RefSeq" id="XP_005535169.1">
    <property type="nucleotide sequence ID" value="XM_005535112.1"/>
</dbReference>
<reference evidence="5 6" key="1">
    <citation type="journal article" date="2004" name="Nature">
        <title>Genome sequence of the ultrasmall unicellular red alga Cyanidioschyzon merolae 10D.</title>
        <authorList>
            <person name="Matsuzaki M."/>
            <person name="Misumi O."/>
            <person name="Shin-i T."/>
            <person name="Maruyama S."/>
            <person name="Takahara M."/>
            <person name="Miyagishima S."/>
            <person name="Mori T."/>
            <person name="Nishida K."/>
            <person name="Yagisawa F."/>
            <person name="Nishida K."/>
            <person name="Yoshida Y."/>
            <person name="Nishimura Y."/>
            <person name="Nakao S."/>
            <person name="Kobayashi T."/>
            <person name="Momoyama Y."/>
            <person name="Higashiyama T."/>
            <person name="Minoda A."/>
            <person name="Sano M."/>
            <person name="Nomoto H."/>
            <person name="Oishi K."/>
            <person name="Hayashi H."/>
            <person name="Ohta F."/>
            <person name="Nishizaka S."/>
            <person name="Haga S."/>
            <person name="Miura S."/>
            <person name="Morishita T."/>
            <person name="Kabeya Y."/>
            <person name="Terasawa K."/>
            <person name="Suzuki Y."/>
            <person name="Ishii Y."/>
            <person name="Asakawa S."/>
            <person name="Takano H."/>
            <person name="Ohta N."/>
            <person name="Kuroiwa H."/>
            <person name="Tanaka K."/>
            <person name="Shimizu N."/>
            <person name="Sugano S."/>
            <person name="Sato N."/>
            <person name="Nozaki H."/>
            <person name="Ogasawara N."/>
            <person name="Kohara Y."/>
            <person name="Kuroiwa T."/>
        </authorList>
    </citation>
    <scope>NUCLEOTIDE SEQUENCE [LARGE SCALE GENOMIC DNA]</scope>
    <source>
        <strain evidence="5 6">10D</strain>
    </source>
</reference>
<keyword evidence="3" id="KW-0012">Acyltransferase</keyword>
<dbReference type="GO" id="GO:0016020">
    <property type="term" value="C:membrane"/>
    <property type="evidence" value="ECO:0007669"/>
    <property type="project" value="TreeGrafter"/>
</dbReference>
<feature type="region of interest" description="Disordered" evidence="4">
    <location>
        <begin position="642"/>
        <end position="663"/>
    </location>
</feature>
<keyword evidence="2" id="KW-0808">Transferase</keyword>
<dbReference type="GO" id="GO:0008374">
    <property type="term" value="F:O-acyltransferase activity"/>
    <property type="evidence" value="ECO:0007669"/>
    <property type="project" value="InterPro"/>
</dbReference>
<proteinExistence type="inferred from homology"/>
<comment type="similarity">
    <text evidence="1">Belongs to the diacylglycerol acyltransferase family.</text>
</comment>
<dbReference type="GeneID" id="16992275"/>